<feature type="transmembrane region" description="Helical" evidence="1">
    <location>
        <begin position="46"/>
        <end position="66"/>
    </location>
</feature>
<evidence type="ECO:0000313" key="3">
    <source>
        <dbReference type="Proteomes" id="UP000831785"/>
    </source>
</evidence>
<reference evidence="2 3" key="1">
    <citation type="submission" date="2022-04" db="EMBL/GenBank/DDBJ databases">
        <title>Hymenobacter sp. isolated from the air.</title>
        <authorList>
            <person name="Won M."/>
            <person name="Lee C.-M."/>
            <person name="Woen H.-Y."/>
            <person name="Kwon S.-W."/>
        </authorList>
    </citation>
    <scope>NUCLEOTIDE SEQUENCE [LARGE SCALE GENOMIC DNA]</scope>
    <source>
        <strain evidence="3">5116 S-27</strain>
    </source>
</reference>
<gene>
    <name evidence="2" type="ORF">MUN80_24925</name>
</gene>
<keyword evidence="1" id="KW-0472">Membrane</keyword>
<organism evidence="2 3">
    <name type="scientific">Hymenobacter cellulosivorans</name>
    <dbReference type="NCBI Taxonomy" id="2932249"/>
    <lineage>
        <taxon>Bacteria</taxon>
        <taxon>Pseudomonadati</taxon>
        <taxon>Bacteroidota</taxon>
        <taxon>Cytophagia</taxon>
        <taxon>Cytophagales</taxon>
        <taxon>Hymenobacteraceae</taxon>
        <taxon>Hymenobacter</taxon>
    </lineage>
</organism>
<accession>A0ABY4FAC7</accession>
<keyword evidence="1" id="KW-1133">Transmembrane helix</keyword>
<evidence type="ECO:0000313" key="2">
    <source>
        <dbReference type="EMBL" id="UOQ52968.1"/>
    </source>
</evidence>
<name>A0ABY4FAC7_9BACT</name>
<dbReference type="EMBL" id="CP095049">
    <property type="protein sequence ID" value="UOQ52968.1"/>
    <property type="molecule type" value="Genomic_DNA"/>
</dbReference>
<evidence type="ECO:0000256" key="1">
    <source>
        <dbReference type="SAM" id="Phobius"/>
    </source>
</evidence>
<dbReference type="Proteomes" id="UP000831785">
    <property type="component" value="Chromosome"/>
</dbReference>
<dbReference type="RefSeq" id="WP_244717518.1">
    <property type="nucleotide sequence ID" value="NZ_CP095049.1"/>
</dbReference>
<proteinExistence type="predicted"/>
<evidence type="ECO:0008006" key="4">
    <source>
        <dbReference type="Google" id="ProtNLM"/>
    </source>
</evidence>
<protein>
    <recommendedName>
        <fullName evidence="4">ABC transporter permease</fullName>
    </recommendedName>
</protein>
<sequence>MSAVLRLGQLLLRVIPQRLWWVLGALVFGLMNMVFSSEVWPNTPLASRFFTAWTVGCGVLFTGGMADGR</sequence>
<keyword evidence="1" id="KW-0812">Transmembrane</keyword>
<keyword evidence="3" id="KW-1185">Reference proteome</keyword>
<feature type="transmembrane region" description="Helical" evidence="1">
    <location>
        <begin position="20"/>
        <end position="40"/>
    </location>
</feature>